<dbReference type="SMART" id="SM00353">
    <property type="entry name" value="HLH"/>
    <property type="match status" value="1"/>
</dbReference>
<evidence type="ECO:0000256" key="7">
    <source>
        <dbReference type="ARBA" id="ARBA00023163"/>
    </source>
</evidence>
<dbReference type="GO" id="GO:0005634">
    <property type="term" value="C:nucleus"/>
    <property type="evidence" value="ECO:0007669"/>
    <property type="project" value="UniProtKB-SubCell"/>
</dbReference>
<evidence type="ECO:0000256" key="4">
    <source>
        <dbReference type="ARBA" id="ARBA00022976"/>
    </source>
</evidence>
<dbReference type="GO" id="GO:0003677">
    <property type="term" value="F:DNA binding"/>
    <property type="evidence" value="ECO:0007669"/>
    <property type="project" value="UniProtKB-KW"/>
</dbReference>
<sequence length="344" mass="38787">MEQHWIYPTPQQTWTPSRGVKRGISESDCDDGSSLSSKDHASPADSDSCQLVSRKKRRGVIEKKRRDKINNSLTELKRLVPSCFEKQGSSKLEKAEILQLTVDHLKTLHAKGNDVYGYDHQRFALEYHITGFRECITEVARYLATIEGMDIQNPLRLRLMSHLQCFMAQRELSARSSTNNYSACSPPTTIPPPPPPSSTVTPTIPIYQQSYHHHTTPINQNLMGSHHNLSSHGALTRSIDNENGQQQQQQITSAHSPNYNKTTSHNQISPSSSHHQSYAENVHHNIEHHHGSTYLDLSNSRNSFQPYANVAYSTGAEHAYTNPNAAYNNNSSKPYRPWGAEMAY</sequence>
<dbReference type="Pfam" id="PF07527">
    <property type="entry name" value="Hairy_orange"/>
    <property type="match status" value="1"/>
</dbReference>
<keyword evidence="2" id="KW-0217">Developmental protein</keyword>
<evidence type="ECO:0000256" key="6">
    <source>
        <dbReference type="ARBA" id="ARBA00023125"/>
    </source>
</evidence>
<keyword evidence="8" id="KW-0539">Nucleus</keyword>
<dbReference type="InterPro" id="IPR036638">
    <property type="entry name" value="HLH_DNA-bd_sf"/>
</dbReference>
<evidence type="ECO:0000256" key="5">
    <source>
        <dbReference type="ARBA" id="ARBA00023015"/>
    </source>
</evidence>
<dbReference type="InterPro" id="IPR003650">
    <property type="entry name" value="Orange_dom"/>
</dbReference>
<dbReference type="SUPFAM" id="SSF158457">
    <property type="entry name" value="Orange domain-like"/>
    <property type="match status" value="1"/>
</dbReference>
<feature type="region of interest" description="Disordered" evidence="10">
    <location>
        <begin position="323"/>
        <end position="344"/>
    </location>
</feature>
<feature type="compositionally biased region" description="Pro residues" evidence="10">
    <location>
        <begin position="188"/>
        <end position="197"/>
    </location>
</feature>
<feature type="compositionally biased region" description="Polar residues" evidence="10">
    <location>
        <begin position="251"/>
        <end position="277"/>
    </location>
</feature>
<evidence type="ECO:0000256" key="9">
    <source>
        <dbReference type="ARBA" id="ARBA00038262"/>
    </source>
</evidence>
<evidence type="ECO:0000256" key="1">
    <source>
        <dbReference type="ARBA" id="ARBA00004123"/>
    </source>
</evidence>
<evidence type="ECO:0000313" key="13">
    <source>
        <dbReference type="EMBL" id="SSX20868.1"/>
    </source>
</evidence>
<name>A0A336M4E3_CULSO</name>
<feature type="compositionally biased region" description="Low complexity" evidence="10">
    <location>
        <begin position="323"/>
        <end position="335"/>
    </location>
</feature>
<feature type="region of interest" description="Disordered" evidence="10">
    <location>
        <begin position="1"/>
        <end position="50"/>
    </location>
</feature>
<comment type="subcellular location">
    <subcellularLocation>
        <location evidence="1">Nucleus</location>
    </subcellularLocation>
</comment>
<evidence type="ECO:0000256" key="2">
    <source>
        <dbReference type="ARBA" id="ARBA00022473"/>
    </source>
</evidence>
<keyword evidence="5" id="KW-0805">Transcription regulation</keyword>
<dbReference type="GO" id="GO:0006355">
    <property type="term" value="P:regulation of DNA-templated transcription"/>
    <property type="evidence" value="ECO:0007669"/>
    <property type="project" value="InterPro"/>
</dbReference>
<reference evidence="13" key="1">
    <citation type="submission" date="2018-07" db="EMBL/GenBank/DDBJ databases">
        <authorList>
            <person name="Quirk P.G."/>
            <person name="Krulwich T.A."/>
        </authorList>
    </citation>
    <scope>NUCLEOTIDE SEQUENCE</scope>
</reference>
<protein>
    <submittedName>
        <fullName evidence="13">CSON002785 protein</fullName>
    </submittedName>
</protein>
<feature type="region of interest" description="Disordered" evidence="10">
    <location>
        <begin position="178"/>
        <end position="202"/>
    </location>
</feature>
<evidence type="ECO:0000259" key="11">
    <source>
        <dbReference type="PROSITE" id="PS50888"/>
    </source>
</evidence>
<evidence type="ECO:0000256" key="8">
    <source>
        <dbReference type="ARBA" id="ARBA00023242"/>
    </source>
</evidence>
<dbReference type="InterPro" id="IPR050370">
    <property type="entry name" value="HES_HEY"/>
</dbReference>
<dbReference type="PROSITE" id="PS51054">
    <property type="entry name" value="ORANGE"/>
    <property type="match status" value="1"/>
</dbReference>
<dbReference type="InterPro" id="IPR011598">
    <property type="entry name" value="bHLH_dom"/>
</dbReference>
<proteinExistence type="inferred from homology"/>
<keyword evidence="4" id="KW-0914">Notch signaling pathway</keyword>
<gene>
    <name evidence="13" type="primary">CSON002785</name>
</gene>
<dbReference type="GO" id="GO:0046983">
    <property type="term" value="F:protein dimerization activity"/>
    <property type="evidence" value="ECO:0007669"/>
    <property type="project" value="InterPro"/>
</dbReference>
<dbReference type="OMA" id="QQVPTYI"/>
<dbReference type="EMBL" id="UFQT01000146">
    <property type="protein sequence ID" value="SSX20868.1"/>
    <property type="molecule type" value="Genomic_DNA"/>
</dbReference>
<feature type="domain" description="BHLH" evidence="11">
    <location>
        <begin position="53"/>
        <end position="108"/>
    </location>
</feature>
<dbReference type="Gene3D" id="6.10.250.980">
    <property type="match status" value="1"/>
</dbReference>
<dbReference type="AlphaFoldDB" id="A0A336M4E3"/>
<dbReference type="FunFam" id="4.10.280.10:FF:000012">
    <property type="entry name" value="hairy/enhancer-of-split related with YRPW motif protein 1"/>
    <property type="match status" value="1"/>
</dbReference>
<dbReference type="Gene3D" id="4.10.280.10">
    <property type="entry name" value="Helix-loop-helix DNA-binding domain"/>
    <property type="match status" value="1"/>
</dbReference>
<evidence type="ECO:0000256" key="10">
    <source>
        <dbReference type="SAM" id="MobiDB-lite"/>
    </source>
</evidence>
<dbReference type="GO" id="GO:0032502">
    <property type="term" value="P:developmental process"/>
    <property type="evidence" value="ECO:0007669"/>
    <property type="project" value="UniProtKB-ARBA"/>
</dbReference>
<dbReference type="SMART" id="SM00511">
    <property type="entry name" value="ORANGE"/>
    <property type="match status" value="1"/>
</dbReference>
<comment type="similarity">
    <text evidence="9">Belongs to the HEY family.</text>
</comment>
<dbReference type="Pfam" id="PF00010">
    <property type="entry name" value="HLH"/>
    <property type="match status" value="1"/>
</dbReference>
<evidence type="ECO:0000259" key="12">
    <source>
        <dbReference type="PROSITE" id="PS51054"/>
    </source>
</evidence>
<dbReference type="PANTHER" id="PTHR10985">
    <property type="entry name" value="BASIC HELIX-LOOP-HELIX TRANSCRIPTION FACTOR, HES-RELATED"/>
    <property type="match status" value="1"/>
</dbReference>
<organism evidence="13">
    <name type="scientific">Culicoides sonorensis</name>
    <name type="common">Biting midge</name>
    <dbReference type="NCBI Taxonomy" id="179676"/>
    <lineage>
        <taxon>Eukaryota</taxon>
        <taxon>Metazoa</taxon>
        <taxon>Ecdysozoa</taxon>
        <taxon>Arthropoda</taxon>
        <taxon>Hexapoda</taxon>
        <taxon>Insecta</taxon>
        <taxon>Pterygota</taxon>
        <taxon>Neoptera</taxon>
        <taxon>Endopterygota</taxon>
        <taxon>Diptera</taxon>
        <taxon>Nematocera</taxon>
        <taxon>Chironomoidea</taxon>
        <taxon>Ceratopogonidae</taxon>
        <taxon>Ceratopogoninae</taxon>
        <taxon>Culicoides</taxon>
        <taxon>Monoculicoides</taxon>
    </lineage>
</organism>
<dbReference type="VEuPathDB" id="VectorBase:CSON002785"/>
<dbReference type="SUPFAM" id="SSF47459">
    <property type="entry name" value="HLH, helix-loop-helix DNA-binding domain"/>
    <property type="match status" value="1"/>
</dbReference>
<dbReference type="GO" id="GO:0007219">
    <property type="term" value="P:Notch signaling pathway"/>
    <property type="evidence" value="ECO:0007669"/>
    <property type="project" value="UniProtKB-KW"/>
</dbReference>
<keyword evidence="3" id="KW-0678">Repressor</keyword>
<evidence type="ECO:0000256" key="3">
    <source>
        <dbReference type="ARBA" id="ARBA00022491"/>
    </source>
</evidence>
<keyword evidence="7" id="KW-0804">Transcription</keyword>
<dbReference type="PROSITE" id="PS50888">
    <property type="entry name" value="BHLH"/>
    <property type="match status" value="1"/>
</dbReference>
<feature type="region of interest" description="Disordered" evidence="10">
    <location>
        <begin position="242"/>
        <end position="277"/>
    </location>
</feature>
<keyword evidence="6" id="KW-0238">DNA-binding</keyword>
<accession>A0A336M4E3</accession>
<feature type="domain" description="Orange" evidence="12">
    <location>
        <begin position="131"/>
        <end position="163"/>
    </location>
</feature>